<keyword evidence="2" id="KW-1185">Reference proteome</keyword>
<organism evidence="1 2">
    <name type="scientific">Primorskyibacter sedentarius</name>
    <dbReference type="NCBI Taxonomy" id="745311"/>
    <lineage>
        <taxon>Bacteria</taxon>
        <taxon>Pseudomonadati</taxon>
        <taxon>Pseudomonadota</taxon>
        <taxon>Alphaproteobacteria</taxon>
        <taxon>Rhodobacterales</taxon>
        <taxon>Roseobacteraceae</taxon>
        <taxon>Primorskyibacter</taxon>
    </lineage>
</organism>
<gene>
    <name evidence="1" type="ORF">EDD52_1107</name>
</gene>
<dbReference type="EMBL" id="SLZU01000010">
    <property type="protein sequence ID" value="TCS61834.1"/>
    <property type="molecule type" value="Genomic_DNA"/>
</dbReference>
<dbReference type="AlphaFoldDB" id="A0A4R3J8L7"/>
<dbReference type="Proteomes" id="UP000295696">
    <property type="component" value="Unassembled WGS sequence"/>
</dbReference>
<dbReference type="RefSeq" id="WP_132245897.1">
    <property type="nucleotide sequence ID" value="NZ_SLZU01000010.1"/>
</dbReference>
<comment type="caution">
    <text evidence="1">The sequence shown here is derived from an EMBL/GenBank/DDBJ whole genome shotgun (WGS) entry which is preliminary data.</text>
</comment>
<accession>A0A4R3J8L7</accession>
<protein>
    <submittedName>
        <fullName evidence="1">Uncharacterized protein</fullName>
    </submittedName>
</protein>
<name>A0A4R3J8L7_9RHOB</name>
<evidence type="ECO:0000313" key="1">
    <source>
        <dbReference type="EMBL" id="TCS61834.1"/>
    </source>
</evidence>
<proteinExistence type="predicted"/>
<reference evidence="1 2" key="1">
    <citation type="submission" date="2019-03" db="EMBL/GenBank/DDBJ databases">
        <title>Genomic Encyclopedia of Type Strains, Phase IV (KMG-IV): sequencing the most valuable type-strain genomes for metagenomic binning, comparative biology and taxonomic classification.</title>
        <authorList>
            <person name="Goeker M."/>
        </authorList>
    </citation>
    <scope>NUCLEOTIDE SEQUENCE [LARGE SCALE GENOMIC DNA]</scope>
    <source>
        <strain evidence="1 2">DSM 104836</strain>
    </source>
</reference>
<sequence>MVLNDPYGDIGYNAASSMPDVRTDAASAKCEKRTTEKSRVLPVRALRSERLRFPKLPLLNRAAKEEGEPILTNAAVCFNGRFAGSRIVHSTIVRSDMDLPVAVLR</sequence>
<evidence type="ECO:0000313" key="2">
    <source>
        <dbReference type="Proteomes" id="UP000295696"/>
    </source>
</evidence>